<name>A0A9P4WMK6_9PLEO</name>
<dbReference type="GO" id="GO:0031931">
    <property type="term" value="C:TORC1 complex"/>
    <property type="evidence" value="ECO:0007669"/>
    <property type="project" value="TreeGrafter"/>
</dbReference>
<feature type="compositionally biased region" description="Basic residues" evidence="1">
    <location>
        <begin position="36"/>
        <end position="51"/>
    </location>
</feature>
<dbReference type="GO" id="GO:0000329">
    <property type="term" value="C:fungal-type vacuole membrane"/>
    <property type="evidence" value="ECO:0007669"/>
    <property type="project" value="TreeGrafter"/>
</dbReference>
<feature type="region of interest" description="Disordered" evidence="1">
    <location>
        <begin position="1"/>
        <end position="426"/>
    </location>
</feature>
<evidence type="ECO:0000256" key="1">
    <source>
        <dbReference type="SAM" id="MobiDB-lite"/>
    </source>
</evidence>
<feature type="compositionally biased region" description="Low complexity" evidence="1">
    <location>
        <begin position="239"/>
        <end position="264"/>
    </location>
</feature>
<feature type="compositionally biased region" description="Acidic residues" evidence="1">
    <location>
        <begin position="179"/>
        <end position="192"/>
    </location>
</feature>
<feature type="region of interest" description="Disordered" evidence="1">
    <location>
        <begin position="515"/>
        <end position="591"/>
    </location>
</feature>
<dbReference type="Proteomes" id="UP000758155">
    <property type="component" value="Unassembled WGS sequence"/>
</dbReference>
<organism evidence="2 3">
    <name type="scientific">Didymella heteroderae</name>
    <dbReference type="NCBI Taxonomy" id="1769908"/>
    <lineage>
        <taxon>Eukaryota</taxon>
        <taxon>Fungi</taxon>
        <taxon>Dikarya</taxon>
        <taxon>Ascomycota</taxon>
        <taxon>Pezizomycotina</taxon>
        <taxon>Dothideomycetes</taxon>
        <taxon>Pleosporomycetidae</taxon>
        <taxon>Pleosporales</taxon>
        <taxon>Pleosporineae</taxon>
        <taxon>Didymellaceae</taxon>
        <taxon>Didymella</taxon>
    </lineage>
</organism>
<feature type="compositionally biased region" description="Polar residues" evidence="1">
    <location>
        <begin position="295"/>
        <end position="336"/>
    </location>
</feature>
<feature type="compositionally biased region" description="Low complexity" evidence="1">
    <location>
        <begin position="530"/>
        <end position="555"/>
    </location>
</feature>
<evidence type="ECO:0008006" key="4">
    <source>
        <dbReference type="Google" id="ProtNLM"/>
    </source>
</evidence>
<feature type="compositionally biased region" description="Low complexity" evidence="1">
    <location>
        <begin position="21"/>
        <end position="33"/>
    </location>
</feature>
<reference evidence="2" key="1">
    <citation type="submission" date="2019-04" db="EMBL/GenBank/DDBJ databases">
        <title>Sequencing of skin fungus with MAO and IRED activity.</title>
        <authorList>
            <person name="Marsaioli A.J."/>
            <person name="Bonatto J.M.C."/>
            <person name="Reis Junior O."/>
        </authorList>
    </citation>
    <scope>NUCLEOTIDE SEQUENCE</scope>
    <source>
        <strain evidence="2">28M1</strain>
    </source>
</reference>
<proteinExistence type="predicted"/>
<dbReference type="OrthoDB" id="5430106at2759"/>
<feature type="compositionally biased region" description="Polar residues" evidence="1">
    <location>
        <begin position="91"/>
        <end position="100"/>
    </location>
</feature>
<feature type="compositionally biased region" description="Low complexity" evidence="1">
    <location>
        <begin position="71"/>
        <end position="80"/>
    </location>
</feature>
<feature type="compositionally biased region" description="Polar residues" evidence="1">
    <location>
        <begin position="407"/>
        <end position="426"/>
    </location>
</feature>
<gene>
    <name evidence="2" type="ORF">E8E12_000731</name>
</gene>
<sequence>MASPEQAAASRPKRPAPMTRQSSSQSHISQSPSEKGHHRPQQHKVNHRHVAGGRMQRTLSTGKNLGKFAKATQHTQAQATEDGGRHHRRSQSGTSISAPSSPRPGFKRNASSGAIMRHNPSAHAHGGLRKNHSSGHLVGKAKGGKSSKDLAQAKGKLGNPSRSRQASPEERPIVHFDVGNDDNDDDEEEGGWTEESASQSPNTTRSNTRSNSVAAEAQRVVDDATESNTRANAGDTSPAAVAEPAHARANANATATATANATHALPERARPTHQTTRAASSNHSRPPDADLITSRLLQRSASHTVVAPQPSSVSATVQSNERSGHQLSTSVGSTLVDTPGRDLVSRFMDGDGSAGTPRDGNYMPGRRAPQARQEGALDKTKRNKSMPNFNADESPEADADADADTPTRPQSVKSGATTPNLFTNHPNRTQNKLLLQRAASAIEPHAPVPAILRTGGPSFHNVGLSYPGEGRIDPRLQQQFNHVSIEYKVVQRYRNPLADSIIRIQQMPGMLRKLRASKPGSAGANGGSSLGTSALGTSTLSSSLNENGDMDGAGSRRSRASSEVQEEDRPRNEAEELCRRMWDSAEIVGGD</sequence>
<keyword evidence="3" id="KW-1185">Reference proteome</keyword>
<evidence type="ECO:0000313" key="3">
    <source>
        <dbReference type="Proteomes" id="UP000758155"/>
    </source>
</evidence>
<dbReference type="AlphaFoldDB" id="A0A9P4WMK6"/>
<feature type="compositionally biased region" description="Polar residues" evidence="1">
    <location>
        <begin position="226"/>
        <end position="235"/>
    </location>
</feature>
<feature type="compositionally biased region" description="Acidic residues" evidence="1">
    <location>
        <begin position="393"/>
        <end position="403"/>
    </location>
</feature>
<evidence type="ECO:0000313" key="2">
    <source>
        <dbReference type="EMBL" id="KAF3037055.1"/>
    </source>
</evidence>
<feature type="compositionally biased region" description="Basic and acidic residues" evidence="1">
    <location>
        <begin position="567"/>
        <end position="583"/>
    </location>
</feature>
<protein>
    <recommendedName>
        <fullName evidence="4">TORC1 subunit TCO89</fullName>
    </recommendedName>
</protein>
<feature type="compositionally biased region" description="Polar residues" evidence="1">
    <location>
        <begin position="272"/>
        <end position="284"/>
    </location>
</feature>
<dbReference type="EMBL" id="SWKV01000045">
    <property type="protein sequence ID" value="KAF3037055.1"/>
    <property type="molecule type" value="Genomic_DNA"/>
</dbReference>
<dbReference type="PANTHER" id="PTHR22794:SF2">
    <property type="entry name" value="THAP DOMAIN-CONTAINING PROTEIN 11"/>
    <property type="match status" value="1"/>
</dbReference>
<accession>A0A9P4WMK6</accession>
<feature type="compositionally biased region" description="Polar residues" evidence="1">
    <location>
        <begin position="195"/>
        <end position="213"/>
    </location>
</feature>
<dbReference type="PANTHER" id="PTHR22794">
    <property type="entry name" value="THAP DOMAIN PROTEIN 11"/>
    <property type="match status" value="1"/>
</dbReference>
<comment type="caution">
    <text evidence="2">The sequence shown here is derived from an EMBL/GenBank/DDBJ whole genome shotgun (WGS) entry which is preliminary data.</text>
</comment>